<organism evidence="2 3">
    <name type="scientific">Candidatus Onthousia excrementipullorum</name>
    <dbReference type="NCBI Taxonomy" id="2840884"/>
    <lineage>
        <taxon>Bacteria</taxon>
        <taxon>Bacillati</taxon>
        <taxon>Bacillota</taxon>
        <taxon>Bacilli</taxon>
        <taxon>Candidatus Onthousia</taxon>
    </lineage>
</organism>
<evidence type="ECO:0000256" key="1">
    <source>
        <dbReference type="ARBA" id="ARBA00006484"/>
    </source>
</evidence>
<dbReference type="InterPro" id="IPR002347">
    <property type="entry name" value="SDR_fam"/>
</dbReference>
<protein>
    <submittedName>
        <fullName evidence="2">SDR family oxidoreductase</fullName>
    </submittedName>
</protein>
<dbReference type="Proteomes" id="UP000824232">
    <property type="component" value="Unassembled WGS sequence"/>
</dbReference>
<sequence>MSRLRNNIIIITGGANGIGKAVAELLSIDNYIYILDTDDSNVKYFDSINIFFKKCDISSYAEVDKVVYEIYSERQHIDILVNNASKQMISDFSHYNDKDYLYIMKNNYIGTCNCISAVTKYVQSNLFILNVLSIHSNVPRTNKYAYDSSKSALEILTKELALEFAPRNITINAISFGAVETDMNASWNYNKEEKEVALAKVPLKKIFLPDEIAVFIKTILEVFSRYTTGSIFVVDGGRSLMN</sequence>
<dbReference type="CDD" id="cd05233">
    <property type="entry name" value="SDR_c"/>
    <property type="match status" value="1"/>
</dbReference>
<dbReference type="PRINTS" id="PR00081">
    <property type="entry name" value="GDHRDH"/>
</dbReference>
<proteinExistence type="inferred from homology"/>
<dbReference type="PANTHER" id="PTHR42879">
    <property type="entry name" value="3-OXOACYL-(ACYL-CARRIER-PROTEIN) REDUCTASE"/>
    <property type="match status" value="1"/>
</dbReference>
<reference evidence="2" key="2">
    <citation type="journal article" date="2021" name="PeerJ">
        <title>Extensive microbial diversity within the chicken gut microbiome revealed by metagenomics and culture.</title>
        <authorList>
            <person name="Gilroy R."/>
            <person name="Ravi A."/>
            <person name="Getino M."/>
            <person name="Pursley I."/>
            <person name="Horton D.L."/>
            <person name="Alikhan N.F."/>
            <person name="Baker D."/>
            <person name="Gharbi K."/>
            <person name="Hall N."/>
            <person name="Watson M."/>
            <person name="Adriaenssens E.M."/>
            <person name="Foster-Nyarko E."/>
            <person name="Jarju S."/>
            <person name="Secka A."/>
            <person name="Antonio M."/>
            <person name="Oren A."/>
            <person name="Chaudhuri R.R."/>
            <person name="La Ragione R."/>
            <person name="Hildebrand F."/>
            <person name="Pallen M.J."/>
        </authorList>
    </citation>
    <scope>NUCLEOTIDE SEQUENCE</scope>
    <source>
        <strain evidence="2">CHK184-20233</strain>
    </source>
</reference>
<reference evidence="2" key="1">
    <citation type="submission" date="2020-10" db="EMBL/GenBank/DDBJ databases">
        <authorList>
            <person name="Gilroy R."/>
        </authorList>
    </citation>
    <scope>NUCLEOTIDE SEQUENCE</scope>
    <source>
        <strain evidence="2">CHK184-20233</strain>
    </source>
</reference>
<evidence type="ECO:0000313" key="2">
    <source>
        <dbReference type="EMBL" id="HIR58667.1"/>
    </source>
</evidence>
<evidence type="ECO:0000313" key="3">
    <source>
        <dbReference type="Proteomes" id="UP000824232"/>
    </source>
</evidence>
<comment type="caution">
    <text evidence="2">The sequence shown here is derived from an EMBL/GenBank/DDBJ whole genome shotgun (WGS) entry which is preliminary data.</text>
</comment>
<dbReference type="Pfam" id="PF00106">
    <property type="entry name" value="adh_short"/>
    <property type="match status" value="1"/>
</dbReference>
<dbReference type="InterPro" id="IPR050259">
    <property type="entry name" value="SDR"/>
</dbReference>
<name>A0A9D1DTI8_9FIRM</name>
<dbReference type="PANTHER" id="PTHR42879:SF2">
    <property type="entry name" value="3-OXOACYL-[ACYL-CARRIER-PROTEIN] REDUCTASE FABG"/>
    <property type="match status" value="1"/>
</dbReference>
<dbReference type="AlphaFoldDB" id="A0A9D1DTI8"/>
<gene>
    <name evidence="2" type="ORF">IAB38_01315</name>
</gene>
<dbReference type="SUPFAM" id="SSF51735">
    <property type="entry name" value="NAD(P)-binding Rossmann-fold domains"/>
    <property type="match status" value="1"/>
</dbReference>
<dbReference type="EMBL" id="DVHC01000014">
    <property type="protein sequence ID" value="HIR58667.1"/>
    <property type="molecule type" value="Genomic_DNA"/>
</dbReference>
<comment type="similarity">
    <text evidence="1">Belongs to the short-chain dehydrogenases/reductases (SDR) family.</text>
</comment>
<accession>A0A9D1DTI8</accession>
<dbReference type="Gene3D" id="3.40.50.720">
    <property type="entry name" value="NAD(P)-binding Rossmann-like Domain"/>
    <property type="match status" value="1"/>
</dbReference>
<dbReference type="InterPro" id="IPR036291">
    <property type="entry name" value="NAD(P)-bd_dom_sf"/>
</dbReference>